<dbReference type="GO" id="GO:0007399">
    <property type="term" value="P:nervous system development"/>
    <property type="evidence" value="ECO:0007669"/>
    <property type="project" value="UniProtKB-ARBA"/>
</dbReference>
<feature type="domain" description="Fibronectin type-III" evidence="12">
    <location>
        <begin position="509"/>
        <end position="595"/>
    </location>
</feature>
<dbReference type="InterPro" id="IPR003599">
    <property type="entry name" value="Ig_sub"/>
</dbReference>
<evidence type="ECO:0000256" key="5">
    <source>
        <dbReference type="ARBA" id="ARBA00022989"/>
    </source>
</evidence>
<evidence type="ECO:0000256" key="9">
    <source>
        <dbReference type="SAM" id="MobiDB-lite"/>
    </source>
</evidence>
<evidence type="ECO:0000256" key="6">
    <source>
        <dbReference type="ARBA" id="ARBA00023136"/>
    </source>
</evidence>
<dbReference type="Pfam" id="PF07679">
    <property type="entry name" value="I-set"/>
    <property type="match status" value="2"/>
</dbReference>
<feature type="domain" description="Ig-like" evidence="11">
    <location>
        <begin position="138"/>
        <end position="227"/>
    </location>
</feature>
<reference evidence="13 14" key="1">
    <citation type="journal article" date="2017" name="Gigascience">
        <title>Genome sequence of the small brown planthopper, Laodelphax striatellus.</title>
        <authorList>
            <person name="Zhu J."/>
            <person name="Jiang F."/>
            <person name="Wang X."/>
            <person name="Yang P."/>
            <person name="Bao Y."/>
            <person name="Zhao W."/>
            <person name="Wang W."/>
            <person name="Lu H."/>
            <person name="Wang Q."/>
            <person name="Cui N."/>
            <person name="Li J."/>
            <person name="Chen X."/>
            <person name="Luo L."/>
            <person name="Yu J."/>
            <person name="Kang L."/>
            <person name="Cui F."/>
        </authorList>
    </citation>
    <scope>NUCLEOTIDE SEQUENCE [LARGE SCALE GENOMIC DNA]</scope>
    <source>
        <strain evidence="13">Lst14</strain>
    </source>
</reference>
<dbReference type="STRING" id="195883.A0A482XFG6"/>
<feature type="region of interest" description="Disordered" evidence="9">
    <location>
        <begin position="581"/>
        <end position="603"/>
    </location>
</feature>
<dbReference type="PANTHER" id="PTHR44170">
    <property type="entry name" value="PROTEIN SIDEKICK"/>
    <property type="match status" value="1"/>
</dbReference>
<feature type="domain" description="Fibronectin type-III" evidence="12">
    <location>
        <begin position="717"/>
        <end position="811"/>
    </location>
</feature>
<dbReference type="OrthoDB" id="428111at2759"/>
<evidence type="ECO:0008006" key="15">
    <source>
        <dbReference type="Google" id="ProtNLM"/>
    </source>
</evidence>
<dbReference type="CDD" id="cd00063">
    <property type="entry name" value="FN3"/>
    <property type="match status" value="3"/>
</dbReference>
<dbReference type="Pfam" id="PF13927">
    <property type="entry name" value="Ig_3"/>
    <property type="match status" value="3"/>
</dbReference>
<dbReference type="InterPro" id="IPR003961">
    <property type="entry name" value="FN3_dom"/>
</dbReference>
<feature type="compositionally biased region" description="Polar residues" evidence="9">
    <location>
        <begin position="1012"/>
        <end position="1046"/>
    </location>
</feature>
<dbReference type="FunFam" id="2.60.40.10:FF:000008">
    <property type="entry name" value="roundabout homolog 2 isoform X2"/>
    <property type="match status" value="2"/>
</dbReference>
<evidence type="ECO:0000259" key="11">
    <source>
        <dbReference type="PROSITE" id="PS50835"/>
    </source>
</evidence>
<feature type="transmembrane region" description="Helical" evidence="10">
    <location>
        <begin position="826"/>
        <end position="848"/>
    </location>
</feature>
<feature type="domain" description="Fibronectin type-III" evidence="12">
    <location>
        <begin position="617"/>
        <end position="712"/>
    </location>
</feature>
<evidence type="ECO:0000256" key="4">
    <source>
        <dbReference type="ARBA" id="ARBA00022737"/>
    </source>
</evidence>
<keyword evidence="3" id="KW-0732">Signal</keyword>
<proteinExistence type="predicted"/>
<keyword evidence="5 10" id="KW-1133">Transmembrane helix</keyword>
<keyword evidence="4" id="KW-0677">Repeat</keyword>
<dbReference type="InterPro" id="IPR036116">
    <property type="entry name" value="FN3_sf"/>
</dbReference>
<feature type="domain" description="Ig-like" evidence="11">
    <location>
        <begin position="302"/>
        <end position="394"/>
    </location>
</feature>
<dbReference type="InParanoid" id="A0A482XFG6"/>
<accession>A0A482XFG6</accession>
<dbReference type="InterPro" id="IPR013098">
    <property type="entry name" value="Ig_I-set"/>
</dbReference>
<dbReference type="FunFam" id="2.60.40.10:FF:000028">
    <property type="entry name" value="Neuronal cell adhesion molecule"/>
    <property type="match status" value="1"/>
</dbReference>
<feature type="domain" description="Ig-like" evidence="11">
    <location>
        <begin position="40"/>
        <end position="132"/>
    </location>
</feature>
<name>A0A482XFG6_LAOST</name>
<evidence type="ECO:0000256" key="7">
    <source>
        <dbReference type="ARBA" id="ARBA00023157"/>
    </source>
</evidence>
<evidence type="ECO:0000259" key="12">
    <source>
        <dbReference type="PROSITE" id="PS50853"/>
    </source>
</evidence>
<dbReference type="PANTHER" id="PTHR44170:SF60">
    <property type="entry name" value="ROUNDABOUT HOMOLOG 1"/>
    <property type="match status" value="1"/>
</dbReference>
<evidence type="ECO:0000313" key="14">
    <source>
        <dbReference type="Proteomes" id="UP000291343"/>
    </source>
</evidence>
<evidence type="ECO:0000256" key="2">
    <source>
        <dbReference type="ARBA" id="ARBA00022692"/>
    </source>
</evidence>
<comment type="subcellular location">
    <subcellularLocation>
        <location evidence="1">Membrane</location>
        <topology evidence="1">Single-pass membrane protein</topology>
    </subcellularLocation>
</comment>
<feature type="region of interest" description="Disordered" evidence="9">
    <location>
        <begin position="1012"/>
        <end position="1077"/>
    </location>
</feature>
<dbReference type="SMART" id="SM00060">
    <property type="entry name" value="FN3"/>
    <property type="match status" value="3"/>
</dbReference>
<dbReference type="EMBL" id="QKKF02010496">
    <property type="protein sequence ID" value="RZF44477.1"/>
    <property type="molecule type" value="Genomic_DNA"/>
</dbReference>
<dbReference type="PROSITE" id="PS50835">
    <property type="entry name" value="IG_LIKE"/>
    <property type="match status" value="5"/>
</dbReference>
<dbReference type="FunFam" id="2.60.40.10:FF:000948">
    <property type="entry name" value="Roundabout 1"/>
    <property type="match status" value="1"/>
</dbReference>
<dbReference type="SMR" id="A0A482XFG6"/>
<keyword evidence="14" id="KW-1185">Reference proteome</keyword>
<dbReference type="InterPro" id="IPR013783">
    <property type="entry name" value="Ig-like_fold"/>
</dbReference>
<dbReference type="InterPro" id="IPR003598">
    <property type="entry name" value="Ig_sub2"/>
</dbReference>
<dbReference type="GO" id="GO:0016020">
    <property type="term" value="C:membrane"/>
    <property type="evidence" value="ECO:0007669"/>
    <property type="project" value="UniProtKB-SubCell"/>
</dbReference>
<dbReference type="Proteomes" id="UP000291343">
    <property type="component" value="Unassembled WGS sequence"/>
</dbReference>
<comment type="caution">
    <text evidence="13">The sequence shown here is derived from an EMBL/GenBank/DDBJ whole genome shotgun (WGS) entry which is preliminary data.</text>
</comment>
<protein>
    <recommendedName>
        <fullName evidence="15">Roundabout</fullName>
    </recommendedName>
</protein>
<keyword evidence="8" id="KW-0393">Immunoglobulin domain</keyword>
<dbReference type="PROSITE" id="PS50853">
    <property type="entry name" value="FN3"/>
    <property type="match status" value="3"/>
</dbReference>
<keyword evidence="6 10" id="KW-0472">Membrane</keyword>
<dbReference type="AlphaFoldDB" id="A0A482XFG6"/>
<evidence type="ECO:0000256" key="10">
    <source>
        <dbReference type="SAM" id="Phobius"/>
    </source>
</evidence>
<sequence>MSMVGSVIFFNGIMLLQWKHHECCDYTSCLGDRFGQWRSPRITEHPADAVVAKNEPVTLNCKAEGQPRPDMEWWKDGQRVDVSPTSHRVLLPDGSLFFLRALHGKKEHDDGVYWCVARNLVGAAFSRNATLQVAVLREDFRAEPKDTRVASGETALLECGPPKGHPEPTLLWKKGEQFLDLDTSKRIRVVDGGNLMITEVRQSDEGTYQCLVQNIVGMRESKPATLTVHVKPFISKEPNDVTVLADHDVEFECRVGGDPTPKILWRRDAGKMPIGRAHILDDKSLRIERVTPQDEGLYISPPVFVVRPQDHKVGLNGIAKFDCVAEGNPPPSVFWSKEGSQVLMFPGNSYGHLHVTLEGSLHIQGVQREDAGFLVCSALSVAGSTTVRAFLQVTSVDDVPPPIVEIGPANQTLPLQSVANLPCQARGSPPPRVKWYKNGSLLNPDMPRFTIMSTGTLHIDDLRMEDSGLYTCTASSESGETSWSASLSVEKTPGSHLHRSPDPSTFPSPPGTPRIVNTTQSSVTVTWTAGDNKIPLIGYTVEYFSSDLQTGWVVAAHRINDLKPDTSYVFVVRAENAHGLSVPSEVSETGRTRGGGPGARNVPQHTLDEARVRLSTKVVSLQQLVPNGSTSVRLTWQILSAEEFVEGVYVRFRDLSGGSQKYNMVTVLNAGATSYTVTNLRKFTKYEFFLVPFFKSVEGQPSNSKIVQTLEDVPSAAPDGVEMGTINSTAAYVRWYPPSPQHYNGILLGYKIQIRGNNSRVLAQMSMNASTTTILLNNLTVGGVYTAQVAAYTRAGVGPYSGAVPLALERHRLHPTATQEATEQTWHILLLAFVVLFVFLAFCSTLYLRKRHALSKELGHLDVPVVNGNDLCQLNLLHMGGGGAKETLWIDRGWGVGTVGSDKETETKLLAPSAGDGVDYAEVSNTRNLSTFHNARKDCQPTPYATTTLINPNNRTEDSGSLLITQSLDSSSEAKSNSTDANSRQDNMTPDPGEHDQFMYLNKRAGHNVQWTDFMTSPPQQSVSHDSNRLFSHQNGVLSGSPQLSKRSGGGGGGYSGSREGTPGPPVPPIRSGSNCNGHITPYSPPSAALMAADSGGSCMPLQPNHRHHHHHHLPPTHHPPPLPHFTKNCKGNSCNSCGSGSSSVSSYTYQLPESQASKPLSNYSPRICNQVSSQQDDYSMSGSGTVIERGIQSTLSSIASDSRTNTGDWKKSTDDDGTSCSSSHTCCSCSESSCVYSEPARVPMPHIHN</sequence>
<dbReference type="GO" id="GO:0009653">
    <property type="term" value="P:anatomical structure morphogenesis"/>
    <property type="evidence" value="ECO:0007669"/>
    <property type="project" value="UniProtKB-ARBA"/>
</dbReference>
<organism evidence="13 14">
    <name type="scientific">Laodelphax striatellus</name>
    <name type="common">Small brown planthopper</name>
    <name type="synonym">Delphax striatella</name>
    <dbReference type="NCBI Taxonomy" id="195883"/>
    <lineage>
        <taxon>Eukaryota</taxon>
        <taxon>Metazoa</taxon>
        <taxon>Ecdysozoa</taxon>
        <taxon>Arthropoda</taxon>
        <taxon>Hexapoda</taxon>
        <taxon>Insecta</taxon>
        <taxon>Pterygota</taxon>
        <taxon>Neoptera</taxon>
        <taxon>Paraneoptera</taxon>
        <taxon>Hemiptera</taxon>
        <taxon>Auchenorrhyncha</taxon>
        <taxon>Fulgoroidea</taxon>
        <taxon>Delphacidae</taxon>
        <taxon>Criomorphinae</taxon>
        <taxon>Laodelphax</taxon>
    </lineage>
</organism>
<feature type="compositionally biased region" description="Polar residues" evidence="9">
    <location>
        <begin position="943"/>
        <end position="954"/>
    </location>
</feature>
<evidence type="ECO:0000256" key="3">
    <source>
        <dbReference type="ARBA" id="ARBA00022729"/>
    </source>
</evidence>
<evidence type="ECO:0000313" key="13">
    <source>
        <dbReference type="EMBL" id="RZF44477.1"/>
    </source>
</evidence>
<dbReference type="FunFam" id="2.60.40.10:FF:001167">
    <property type="entry name" value="Roundabout 2, isoform B"/>
    <property type="match status" value="1"/>
</dbReference>
<keyword evidence="2 10" id="KW-0812">Transmembrane</keyword>
<feature type="compositionally biased region" description="Polar residues" evidence="9">
    <location>
        <begin position="962"/>
        <end position="988"/>
    </location>
</feature>
<evidence type="ECO:0000256" key="8">
    <source>
        <dbReference type="ARBA" id="ARBA00023319"/>
    </source>
</evidence>
<feature type="region of interest" description="Disordered" evidence="9">
    <location>
        <begin position="481"/>
        <end position="512"/>
    </location>
</feature>
<feature type="region of interest" description="Disordered" evidence="9">
    <location>
        <begin position="932"/>
        <end position="997"/>
    </location>
</feature>
<dbReference type="GO" id="GO:0098609">
    <property type="term" value="P:cell-cell adhesion"/>
    <property type="evidence" value="ECO:0007669"/>
    <property type="project" value="TreeGrafter"/>
</dbReference>
<dbReference type="FunCoup" id="A0A482XFG6">
    <property type="interactions" value="253"/>
</dbReference>
<feature type="domain" description="Ig-like" evidence="11">
    <location>
        <begin position="232"/>
        <end position="298"/>
    </location>
</feature>
<dbReference type="InterPro" id="IPR036179">
    <property type="entry name" value="Ig-like_dom_sf"/>
</dbReference>
<dbReference type="Gene3D" id="2.60.40.10">
    <property type="entry name" value="Immunoglobulins"/>
    <property type="match status" value="8"/>
</dbReference>
<dbReference type="InterPro" id="IPR007110">
    <property type="entry name" value="Ig-like_dom"/>
</dbReference>
<gene>
    <name evidence="13" type="ORF">LSTR_LSTR002250</name>
</gene>
<dbReference type="Pfam" id="PF00041">
    <property type="entry name" value="fn3"/>
    <property type="match status" value="2"/>
</dbReference>
<feature type="domain" description="Ig-like" evidence="11">
    <location>
        <begin position="401"/>
        <end position="488"/>
    </location>
</feature>
<dbReference type="SUPFAM" id="SSF49265">
    <property type="entry name" value="Fibronectin type III"/>
    <property type="match status" value="2"/>
</dbReference>
<dbReference type="GO" id="GO:0030154">
    <property type="term" value="P:cell differentiation"/>
    <property type="evidence" value="ECO:0007669"/>
    <property type="project" value="UniProtKB-ARBA"/>
</dbReference>
<dbReference type="SMART" id="SM00408">
    <property type="entry name" value="IGc2"/>
    <property type="match status" value="5"/>
</dbReference>
<evidence type="ECO:0000256" key="1">
    <source>
        <dbReference type="ARBA" id="ARBA00004167"/>
    </source>
</evidence>
<dbReference type="FunFam" id="2.60.40.10:FF:000026">
    <property type="entry name" value="roundabout homolog 2 isoform X1"/>
    <property type="match status" value="1"/>
</dbReference>
<keyword evidence="7" id="KW-1015">Disulfide bond</keyword>
<dbReference type="SUPFAM" id="SSF48726">
    <property type="entry name" value="Immunoglobulin"/>
    <property type="match status" value="5"/>
</dbReference>
<dbReference type="SMART" id="SM00409">
    <property type="entry name" value="IG"/>
    <property type="match status" value="5"/>
</dbReference>